<dbReference type="InterPro" id="IPR019433">
    <property type="entry name" value="GPI_ManTrfase_II_coact_Pga1"/>
</dbReference>
<accession>A0A1L9SLL5</accession>
<dbReference type="PANTHER" id="PTHR28022:SF1">
    <property type="entry name" value="GPI MANNOSYLTRANSFERASE 2 SUBUNIT PGA1"/>
    <property type="match status" value="1"/>
</dbReference>
<feature type="transmembrane region" description="Helical" evidence="1">
    <location>
        <begin position="150"/>
        <end position="171"/>
    </location>
</feature>
<organism evidence="3 4">
    <name type="scientific">Penicilliopsis zonata CBS 506.65</name>
    <dbReference type="NCBI Taxonomy" id="1073090"/>
    <lineage>
        <taxon>Eukaryota</taxon>
        <taxon>Fungi</taxon>
        <taxon>Dikarya</taxon>
        <taxon>Ascomycota</taxon>
        <taxon>Pezizomycotina</taxon>
        <taxon>Eurotiomycetes</taxon>
        <taxon>Eurotiomycetidae</taxon>
        <taxon>Eurotiales</taxon>
        <taxon>Aspergillaceae</taxon>
        <taxon>Penicilliopsis</taxon>
    </lineage>
</organism>
<keyword evidence="2" id="KW-0732">Signal</keyword>
<feature type="signal peptide" evidence="2">
    <location>
        <begin position="1"/>
        <end position="22"/>
    </location>
</feature>
<evidence type="ECO:0000256" key="2">
    <source>
        <dbReference type="SAM" id="SignalP"/>
    </source>
</evidence>
<gene>
    <name evidence="3" type="ORF">ASPZODRAFT_15387</name>
</gene>
<dbReference type="GO" id="GO:0000030">
    <property type="term" value="F:mannosyltransferase activity"/>
    <property type="evidence" value="ECO:0007669"/>
    <property type="project" value="TreeGrafter"/>
</dbReference>
<keyword evidence="1" id="KW-0472">Membrane</keyword>
<dbReference type="Proteomes" id="UP000184188">
    <property type="component" value="Unassembled WGS sequence"/>
</dbReference>
<keyword evidence="1" id="KW-0812">Transmembrane</keyword>
<dbReference type="PANTHER" id="PTHR28022">
    <property type="entry name" value="GPI MANNOSYLTRANSFERASE 2 SUBUNIT PGA1"/>
    <property type="match status" value="1"/>
</dbReference>
<dbReference type="GO" id="GO:0006506">
    <property type="term" value="P:GPI anchor biosynthetic process"/>
    <property type="evidence" value="ECO:0007669"/>
    <property type="project" value="TreeGrafter"/>
</dbReference>
<evidence type="ECO:0000313" key="4">
    <source>
        <dbReference type="Proteomes" id="UP000184188"/>
    </source>
</evidence>
<dbReference type="RefSeq" id="XP_022582454.1">
    <property type="nucleotide sequence ID" value="XM_022726028.1"/>
</dbReference>
<keyword evidence="1" id="KW-1133">Transmembrane helix</keyword>
<dbReference type="EMBL" id="KV878340">
    <property type="protein sequence ID" value="OJJ47944.1"/>
    <property type="molecule type" value="Genomic_DNA"/>
</dbReference>
<dbReference type="AlphaFoldDB" id="A0A1L9SLL5"/>
<protein>
    <submittedName>
        <fullName evidence="3">Uncharacterized protein</fullName>
    </submittedName>
</protein>
<evidence type="ECO:0000256" key="1">
    <source>
        <dbReference type="SAM" id="Phobius"/>
    </source>
</evidence>
<dbReference type="GO" id="GO:0031501">
    <property type="term" value="C:mannosyltransferase complex"/>
    <property type="evidence" value="ECO:0007669"/>
    <property type="project" value="TreeGrafter"/>
</dbReference>
<dbReference type="VEuPathDB" id="FungiDB:ASPZODRAFT_15387"/>
<dbReference type="OrthoDB" id="3360032at2759"/>
<evidence type="ECO:0000313" key="3">
    <source>
        <dbReference type="EMBL" id="OJJ47944.1"/>
    </source>
</evidence>
<dbReference type="GO" id="GO:0005789">
    <property type="term" value="C:endoplasmic reticulum membrane"/>
    <property type="evidence" value="ECO:0007669"/>
    <property type="project" value="TreeGrafter"/>
</dbReference>
<reference evidence="4" key="1">
    <citation type="journal article" date="2017" name="Genome Biol.">
        <title>Comparative genomics reveals high biological diversity and specific adaptations in the industrially and medically important fungal genus Aspergillus.</title>
        <authorList>
            <person name="de Vries R.P."/>
            <person name="Riley R."/>
            <person name="Wiebenga A."/>
            <person name="Aguilar-Osorio G."/>
            <person name="Amillis S."/>
            <person name="Uchima C.A."/>
            <person name="Anderluh G."/>
            <person name="Asadollahi M."/>
            <person name="Askin M."/>
            <person name="Barry K."/>
            <person name="Battaglia E."/>
            <person name="Bayram O."/>
            <person name="Benocci T."/>
            <person name="Braus-Stromeyer S.A."/>
            <person name="Caldana C."/>
            <person name="Canovas D."/>
            <person name="Cerqueira G.C."/>
            <person name="Chen F."/>
            <person name="Chen W."/>
            <person name="Choi C."/>
            <person name="Clum A."/>
            <person name="Dos Santos R.A."/>
            <person name="Damasio A.R."/>
            <person name="Diallinas G."/>
            <person name="Emri T."/>
            <person name="Fekete E."/>
            <person name="Flipphi M."/>
            <person name="Freyberg S."/>
            <person name="Gallo A."/>
            <person name="Gournas C."/>
            <person name="Habgood R."/>
            <person name="Hainaut M."/>
            <person name="Harispe M.L."/>
            <person name="Henrissat B."/>
            <person name="Hilden K.S."/>
            <person name="Hope R."/>
            <person name="Hossain A."/>
            <person name="Karabika E."/>
            <person name="Karaffa L."/>
            <person name="Karanyi Z."/>
            <person name="Krasevec N."/>
            <person name="Kuo A."/>
            <person name="Kusch H."/>
            <person name="LaButti K."/>
            <person name="Lagendijk E.L."/>
            <person name="Lapidus A."/>
            <person name="Levasseur A."/>
            <person name="Lindquist E."/>
            <person name="Lipzen A."/>
            <person name="Logrieco A.F."/>
            <person name="MacCabe A."/>
            <person name="Maekelae M.R."/>
            <person name="Malavazi I."/>
            <person name="Melin P."/>
            <person name="Meyer V."/>
            <person name="Mielnichuk N."/>
            <person name="Miskei M."/>
            <person name="Molnar A.P."/>
            <person name="Mule G."/>
            <person name="Ngan C.Y."/>
            <person name="Orejas M."/>
            <person name="Orosz E."/>
            <person name="Ouedraogo J.P."/>
            <person name="Overkamp K.M."/>
            <person name="Park H.-S."/>
            <person name="Perrone G."/>
            <person name="Piumi F."/>
            <person name="Punt P.J."/>
            <person name="Ram A.F."/>
            <person name="Ramon A."/>
            <person name="Rauscher S."/>
            <person name="Record E."/>
            <person name="Riano-Pachon D.M."/>
            <person name="Robert V."/>
            <person name="Roehrig J."/>
            <person name="Ruller R."/>
            <person name="Salamov A."/>
            <person name="Salih N.S."/>
            <person name="Samson R.A."/>
            <person name="Sandor E."/>
            <person name="Sanguinetti M."/>
            <person name="Schuetze T."/>
            <person name="Sepcic K."/>
            <person name="Shelest E."/>
            <person name="Sherlock G."/>
            <person name="Sophianopoulou V."/>
            <person name="Squina F.M."/>
            <person name="Sun H."/>
            <person name="Susca A."/>
            <person name="Todd R.B."/>
            <person name="Tsang A."/>
            <person name="Unkles S.E."/>
            <person name="van de Wiele N."/>
            <person name="van Rossen-Uffink D."/>
            <person name="Oliveira J.V."/>
            <person name="Vesth T.C."/>
            <person name="Visser J."/>
            <person name="Yu J.-H."/>
            <person name="Zhou M."/>
            <person name="Andersen M.R."/>
            <person name="Archer D.B."/>
            <person name="Baker S.E."/>
            <person name="Benoit I."/>
            <person name="Brakhage A.A."/>
            <person name="Braus G.H."/>
            <person name="Fischer R."/>
            <person name="Frisvad J.C."/>
            <person name="Goldman G.H."/>
            <person name="Houbraken J."/>
            <person name="Oakley B."/>
            <person name="Pocsi I."/>
            <person name="Scazzocchio C."/>
            <person name="Seiboth B."/>
            <person name="vanKuyk P.A."/>
            <person name="Wortman J."/>
            <person name="Dyer P.S."/>
            <person name="Grigoriev I.V."/>
        </authorList>
    </citation>
    <scope>NUCLEOTIDE SEQUENCE [LARGE SCALE GENOMIC DNA]</scope>
    <source>
        <strain evidence="4">CBS 506.65</strain>
    </source>
</reference>
<keyword evidence="4" id="KW-1185">Reference proteome</keyword>
<feature type="chain" id="PRO_5012250973" evidence="2">
    <location>
        <begin position="23"/>
        <end position="188"/>
    </location>
</feature>
<dbReference type="GeneID" id="34612492"/>
<name>A0A1L9SLL5_9EURO</name>
<proteinExistence type="predicted"/>
<dbReference type="Pfam" id="PF10333">
    <property type="entry name" value="Pga1"/>
    <property type="match status" value="1"/>
</dbReference>
<sequence length="188" mass="20996">MKYLPLLSLLSLLSLFILSAVANVEKTIFLASSPTDSFPSPLPSPLLSIFPSLPLRTEINASFIEGEAWFLLQNLNRGQRYEVRICWLATQPTSFTLETFALADAGKRLLRVQNQADYFSLNDTLMQNVPPVGVDLILDPFLMNVLPRSLLPTLLYLVVISGLAVWISGFIGRQVEILIKDEKESKSQ</sequence>